<dbReference type="InterPro" id="IPR050951">
    <property type="entry name" value="Retrovirus_Pol_polyprotein"/>
</dbReference>
<organism evidence="10">
    <name type="scientific">Gongylonema pulchrum</name>
    <dbReference type="NCBI Taxonomy" id="637853"/>
    <lineage>
        <taxon>Eukaryota</taxon>
        <taxon>Metazoa</taxon>
        <taxon>Ecdysozoa</taxon>
        <taxon>Nematoda</taxon>
        <taxon>Chromadorea</taxon>
        <taxon>Rhabditida</taxon>
        <taxon>Spirurina</taxon>
        <taxon>Spiruromorpha</taxon>
        <taxon>Spiruroidea</taxon>
        <taxon>Gongylonematidae</taxon>
        <taxon>Gongylonema</taxon>
    </lineage>
</organism>
<dbReference type="OrthoDB" id="5846972at2759"/>
<dbReference type="GO" id="GO:0003964">
    <property type="term" value="F:RNA-directed DNA polymerase activity"/>
    <property type="evidence" value="ECO:0007669"/>
    <property type="project" value="UniProtKB-KW"/>
</dbReference>
<evidence type="ECO:0000313" key="8">
    <source>
        <dbReference type="EMBL" id="VDN18217.1"/>
    </source>
</evidence>
<keyword evidence="5" id="KW-0378">Hydrolase</keyword>
<dbReference type="AlphaFoldDB" id="A0A183DQM5"/>
<evidence type="ECO:0000256" key="6">
    <source>
        <dbReference type="ARBA" id="ARBA00022918"/>
    </source>
</evidence>
<accession>A0A183DQM5</accession>
<keyword evidence="6" id="KW-0695">RNA-directed DNA polymerase</keyword>
<keyword evidence="1" id="KW-0808">Transferase</keyword>
<dbReference type="Proteomes" id="UP000271098">
    <property type="component" value="Unassembled WGS sequence"/>
</dbReference>
<evidence type="ECO:0000256" key="4">
    <source>
        <dbReference type="ARBA" id="ARBA00022759"/>
    </source>
</evidence>
<dbReference type="Pfam" id="PF17917">
    <property type="entry name" value="RT_RNaseH"/>
    <property type="match status" value="1"/>
</dbReference>
<dbReference type="WBParaSite" id="GPUH_0001102901-mRNA-1">
    <property type="protein sequence ID" value="GPUH_0001102901-mRNA-1"/>
    <property type="gene ID" value="GPUH_0001102901"/>
</dbReference>
<dbReference type="GO" id="GO:0016787">
    <property type="term" value="F:hydrolase activity"/>
    <property type="evidence" value="ECO:0007669"/>
    <property type="project" value="UniProtKB-KW"/>
</dbReference>
<dbReference type="GO" id="GO:0004519">
    <property type="term" value="F:endonuclease activity"/>
    <property type="evidence" value="ECO:0007669"/>
    <property type="project" value="UniProtKB-KW"/>
</dbReference>
<dbReference type="EMBL" id="UYRT01078293">
    <property type="protein sequence ID" value="VDN18217.1"/>
    <property type="molecule type" value="Genomic_DNA"/>
</dbReference>
<dbReference type="PANTHER" id="PTHR37984:SF5">
    <property type="entry name" value="PROTEIN NYNRIN-LIKE"/>
    <property type="match status" value="1"/>
</dbReference>
<protein>
    <submittedName>
        <fullName evidence="10">RT_RNaseH domain-containing protein</fullName>
    </submittedName>
</protein>
<evidence type="ECO:0000313" key="10">
    <source>
        <dbReference type="WBParaSite" id="GPUH_0001102901-mRNA-1"/>
    </source>
</evidence>
<keyword evidence="3" id="KW-0540">Nuclease</keyword>
<evidence type="ECO:0000256" key="1">
    <source>
        <dbReference type="ARBA" id="ARBA00022679"/>
    </source>
</evidence>
<keyword evidence="9" id="KW-1185">Reference proteome</keyword>
<evidence type="ECO:0000313" key="9">
    <source>
        <dbReference type="Proteomes" id="UP000271098"/>
    </source>
</evidence>
<evidence type="ECO:0000256" key="5">
    <source>
        <dbReference type="ARBA" id="ARBA00022801"/>
    </source>
</evidence>
<name>A0A183DQM5_9BILA</name>
<keyword evidence="2" id="KW-0548">Nucleotidyltransferase</keyword>
<sequence length="264" mass="30423">MFRPYIMMSKSVVHSDHKPLSYILKKASAHPNLARWVIELQNYNVTVEFIKGEQNRAADALSRVDEDTAPNLSPDMEDIEFPRCLLMEVKFHPICGVTASNQLHLRKPNDDRYLIDITEEQNKDVELSLFIQFLRYGILPILESPSPLQKFIQTVKSYFIDDTGCLRFRRPIPTNNHSTSHIHIRHSTPLVIPAALRSLVFAWHNAHEYSKVAQARMKTQYDRHAFESTVAVGDGVLLLRTAHKLGYFTQVCLTMNRRISSHRS</sequence>
<evidence type="ECO:0000259" key="7">
    <source>
        <dbReference type="Pfam" id="PF17917"/>
    </source>
</evidence>
<evidence type="ECO:0000256" key="2">
    <source>
        <dbReference type="ARBA" id="ARBA00022695"/>
    </source>
</evidence>
<feature type="domain" description="Reverse transcriptase RNase H-like" evidence="7">
    <location>
        <begin position="2"/>
        <end position="43"/>
    </location>
</feature>
<evidence type="ECO:0000256" key="3">
    <source>
        <dbReference type="ARBA" id="ARBA00022722"/>
    </source>
</evidence>
<dbReference type="PANTHER" id="PTHR37984">
    <property type="entry name" value="PROTEIN CBG26694"/>
    <property type="match status" value="1"/>
</dbReference>
<gene>
    <name evidence="8" type="ORF">GPUH_LOCUS11016</name>
</gene>
<reference evidence="8 9" key="2">
    <citation type="submission" date="2018-11" db="EMBL/GenBank/DDBJ databases">
        <authorList>
            <consortium name="Pathogen Informatics"/>
        </authorList>
    </citation>
    <scope>NUCLEOTIDE SEQUENCE [LARGE SCALE GENOMIC DNA]</scope>
</reference>
<reference evidence="10" key="1">
    <citation type="submission" date="2016-06" db="UniProtKB">
        <authorList>
            <consortium name="WormBaseParasite"/>
        </authorList>
    </citation>
    <scope>IDENTIFICATION</scope>
</reference>
<proteinExistence type="predicted"/>
<keyword evidence="4" id="KW-0255">Endonuclease</keyword>
<dbReference type="InterPro" id="IPR041373">
    <property type="entry name" value="RT_RNaseH"/>
</dbReference>